<dbReference type="Pfam" id="PF26557">
    <property type="entry name" value="Cullin_AB"/>
    <property type="match status" value="1"/>
</dbReference>
<proteinExistence type="inferred from homology"/>
<dbReference type="SUPFAM" id="SSF75632">
    <property type="entry name" value="Cullin homology domain"/>
    <property type="match status" value="1"/>
</dbReference>
<protein>
    <recommendedName>
        <fullName evidence="3">Cullin family profile domain-containing protein</fullName>
    </recommendedName>
</protein>
<keyword evidence="5" id="KW-1185">Reference proteome</keyword>
<dbReference type="EMBL" id="OX291500">
    <property type="protein sequence ID" value="CAI1512277.1"/>
    <property type="molecule type" value="Genomic_DNA"/>
</dbReference>
<dbReference type="PANTHER" id="PTHR11932">
    <property type="entry name" value="CULLIN"/>
    <property type="match status" value="1"/>
</dbReference>
<dbReference type="InterPro" id="IPR036317">
    <property type="entry name" value="Cullin_homology_sf"/>
</dbReference>
<evidence type="ECO:0000313" key="5">
    <source>
        <dbReference type="Proteomes" id="UP001152964"/>
    </source>
</evidence>
<gene>
    <name evidence="4" type="primary">U6500J01620</name>
    <name evidence="4" type="ORF">SEUBUCD650_0J01620</name>
</gene>
<feature type="region of interest" description="Disordered" evidence="2">
    <location>
        <begin position="762"/>
        <end position="783"/>
    </location>
</feature>
<evidence type="ECO:0000259" key="3">
    <source>
        <dbReference type="PROSITE" id="PS50069"/>
    </source>
</evidence>
<feature type="domain" description="Cullin family profile" evidence="3">
    <location>
        <begin position="435"/>
        <end position="721"/>
    </location>
</feature>
<dbReference type="InterPro" id="IPR019559">
    <property type="entry name" value="Cullin_neddylation_domain"/>
</dbReference>
<sequence>MEFVGTMTDNGPFKNEEYHGSLSGEANSSDNLELYHRFNDERNPKYQAMITELHDFFRLTLAETINVTDIDGLKYDNIKVTKFRELMPRMLNNCRELTQRKSYIPLDLEISENEEKQKRFQLLHRHQIVLSFQEFCDEMAKSIIEAHVLSFLSKCEYSYDIVSKHWASFYKLFEYVIGALGPIISYVPVNYPMIKKELGFELLTLFQYYDFKLFECIKANFGEEFPILVTASIHHYIHMFPITNIMLENETPMLRIMSNCNFNVEGLSPKSYYLKTLKAYFEEEPNLGPKLETFRNFKVLLTRNALLASLFFPEWVSDANDLFIGHLLLNKYSISQYIEIGKNTYDEQKERYFKTETSFSLLMFRNAFEARNMLKEFREFCDDVISEKLGAAYGANHDTEKLFDEVVQLANVDYLKIYSDTLEHHLCELLGSTSKAIEHYVKYFESHLFRLVRKIKAKRTELSRDAKKKYLYENIPILRLKFVNLPTFPSFFERSIFRKTILQSDQDSVFVKDILPVYKDCLMELFKQRIITNVSQEDEMLYRDQYQPYLSQFFQPVEVMADLKIKYASFLSFYENIEVAVKFGKKYNEDNYSSFFPLIFDRERIPKIFQQSNDELGKNFILPQEMDSTWNEFLSSFHQDNKLKDSDTSKKELYPMWNLHHCDVESPYTIPQGGYLTFELTLFQTCVLTLFNDSNRLTFQSISEQTKLGHKDLMLILKSFLNYKIVTRDNENTYKINENFQPDLRKVKNGKLRVVLPRNTSMQISSNSTNGRSSSLHHEGSNSQWTQELLKTCITRSVKGEKEGLSYDRLFETVKQQIKGFSVGEFRDALAKLLRDKFITKDESTETYKY</sequence>
<evidence type="ECO:0000256" key="2">
    <source>
        <dbReference type="SAM" id="MobiDB-lite"/>
    </source>
</evidence>
<evidence type="ECO:0000256" key="1">
    <source>
        <dbReference type="PROSITE-ProRule" id="PRU00330"/>
    </source>
</evidence>
<evidence type="ECO:0000313" key="4">
    <source>
        <dbReference type="EMBL" id="CAI1512277.1"/>
    </source>
</evidence>
<accession>A0ABN8VHU8</accession>
<dbReference type="Gene3D" id="3.30.230.130">
    <property type="entry name" value="Cullin, Chain C, Domain 2"/>
    <property type="match status" value="1"/>
</dbReference>
<comment type="similarity">
    <text evidence="1">Belongs to the cullin family.</text>
</comment>
<dbReference type="InterPro" id="IPR045093">
    <property type="entry name" value="Cullin"/>
</dbReference>
<dbReference type="Proteomes" id="UP001152964">
    <property type="component" value="Chromosome 10"/>
</dbReference>
<dbReference type="InterPro" id="IPR016158">
    <property type="entry name" value="Cullin_homology"/>
</dbReference>
<feature type="compositionally biased region" description="Low complexity" evidence="2">
    <location>
        <begin position="765"/>
        <end position="774"/>
    </location>
</feature>
<dbReference type="SMART" id="SM00884">
    <property type="entry name" value="Cullin_Nedd8"/>
    <property type="match status" value="1"/>
</dbReference>
<reference evidence="4" key="1">
    <citation type="submission" date="2022-08" db="EMBL/GenBank/DDBJ databases">
        <authorList>
            <person name="Byrne P K."/>
        </authorList>
    </citation>
    <scope>NUCLEOTIDE SEQUENCE</scope>
    <source>
        <strain evidence="4">UCD650</strain>
    </source>
</reference>
<dbReference type="PROSITE" id="PS50069">
    <property type="entry name" value="CULLIN_2"/>
    <property type="match status" value="1"/>
</dbReference>
<dbReference type="InterPro" id="IPR059120">
    <property type="entry name" value="Cullin-like_AB"/>
</dbReference>
<name>A0ABN8VHU8_SACEU</name>
<organism evidence="4 5">
    <name type="scientific">Saccharomyces eubayanus</name>
    <name type="common">Yeast</name>
    <dbReference type="NCBI Taxonomy" id="1080349"/>
    <lineage>
        <taxon>Eukaryota</taxon>
        <taxon>Fungi</taxon>
        <taxon>Dikarya</taxon>
        <taxon>Ascomycota</taxon>
        <taxon>Saccharomycotina</taxon>
        <taxon>Saccharomycetes</taxon>
        <taxon>Saccharomycetales</taxon>
        <taxon>Saccharomycetaceae</taxon>
        <taxon>Saccharomyces</taxon>
    </lineage>
</organism>